<dbReference type="SUPFAM" id="SSF52540">
    <property type="entry name" value="P-loop containing nucleoside triphosphate hydrolases"/>
    <property type="match status" value="1"/>
</dbReference>
<name>A0A6M0RIB9_9CYAN</name>
<dbReference type="EMBL" id="QXHD01000004">
    <property type="protein sequence ID" value="NEZ55954.1"/>
    <property type="molecule type" value="Genomic_DNA"/>
</dbReference>
<dbReference type="Proteomes" id="UP000481033">
    <property type="component" value="Unassembled WGS sequence"/>
</dbReference>
<evidence type="ECO:0000313" key="1">
    <source>
        <dbReference type="EMBL" id="NEZ55954.1"/>
    </source>
</evidence>
<comment type="caution">
    <text evidence="1">The sequence shown here is derived from an EMBL/GenBank/DDBJ whole genome shotgun (WGS) entry which is preliminary data.</text>
</comment>
<protein>
    <submittedName>
        <fullName evidence="1">Uncharacterized protein</fullName>
    </submittedName>
</protein>
<reference evidence="1 2" key="1">
    <citation type="journal article" date="2020" name="Microb. Ecol.">
        <title>Ecogenomics of the Marine Benthic Filamentous Cyanobacterium Adonisia.</title>
        <authorList>
            <person name="Walter J.M."/>
            <person name="Coutinho F.H."/>
            <person name="Leomil L."/>
            <person name="Hargreaves P.I."/>
            <person name="Campeao M.E."/>
            <person name="Vieira V.V."/>
            <person name="Silva B.S."/>
            <person name="Fistarol G.O."/>
            <person name="Salomon P.S."/>
            <person name="Sawabe T."/>
            <person name="Mino S."/>
            <person name="Hosokawa M."/>
            <person name="Miyashita H."/>
            <person name="Maruyama F."/>
            <person name="van Verk M.C."/>
            <person name="Dutilh B.E."/>
            <person name="Thompson C.C."/>
            <person name="Thompson F.L."/>
        </authorList>
    </citation>
    <scope>NUCLEOTIDE SEQUENCE [LARGE SCALE GENOMIC DNA]</scope>
    <source>
        <strain evidence="1 2">CCMR0081</strain>
    </source>
</reference>
<keyword evidence="2" id="KW-1185">Reference proteome</keyword>
<dbReference type="Gene3D" id="3.40.50.300">
    <property type="entry name" value="P-loop containing nucleotide triphosphate hydrolases"/>
    <property type="match status" value="1"/>
</dbReference>
<evidence type="ECO:0000313" key="2">
    <source>
        <dbReference type="Proteomes" id="UP000481033"/>
    </source>
</evidence>
<accession>A0A6M0RIB9</accession>
<dbReference type="AlphaFoldDB" id="A0A6M0RIB9"/>
<gene>
    <name evidence="1" type="ORF">DXZ20_09775</name>
</gene>
<proteinExistence type="predicted"/>
<dbReference type="RefSeq" id="WP_163697847.1">
    <property type="nucleotide sequence ID" value="NZ_QXHD01000004.1"/>
</dbReference>
<sequence>MGLGEDSGKKERIREFLDRISNGLGYIEDIWIDRKLKPPSSGENYSSGRSLSGKSVQTLGELLKDDIEHTFEKGLFTFRFIAAVPGSGKTTTLSYLKELIDNNPEHQHTSVVVNFAFNELLSQPGSDVFGVKFYSAVFLKTLWDIFGREKSEISDRIKDAAKDFLIRVTNKEKVALIEANADEKIMFENKLNSLLEEIKVNFKDLFFQFIKYISKKEPQAKFVYLIDELDALHAHQDYLNDARSVMRDLINTAVDFQKLRLMVYIVGRQDDVQSFIMADEALRSRVSNSVIKLVPCRMEECEQIRKNIEERLRGAYSGCKDFDKAWSEIKDIQLEVPHDFNTLREFCKKYVQGIIEIHEKYFKFFDESFNKYEGRAREILEREVRQHWFSLIGDCADEVSLPKDGSFQYLGHSEWKKFKGKQNHTLLIAQTTTNYKKHNLDCYIELRHREDIIAQAYGEAKNYKLIQEHLSTFFEWLEDFDYRTSSEYDLAFMIAPACSDQKLLKLHKKAIRFVAIDKIEDFSQLGDGFSPNEEKNKRKPIQEKLGHSSDINGATLSELQATFKGARIQRKLLDKIIGNRPYVDLKNLFEKVSLSEKTKNKILAKHQEGEIYFS</sequence>
<organism evidence="1 2">
    <name type="scientific">Adonisia turfae CCMR0081</name>
    <dbReference type="NCBI Taxonomy" id="2292702"/>
    <lineage>
        <taxon>Bacteria</taxon>
        <taxon>Bacillati</taxon>
        <taxon>Cyanobacteriota</taxon>
        <taxon>Adonisia</taxon>
        <taxon>Adonisia turfae</taxon>
    </lineage>
</organism>
<dbReference type="InterPro" id="IPR027417">
    <property type="entry name" value="P-loop_NTPase"/>
</dbReference>